<feature type="compositionally biased region" description="Basic and acidic residues" evidence="7">
    <location>
        <begin position="45"/>
        <end position="60"/>
    </location>
</feature>
<evidence type="ECO:0000256" key="7">
    <source>
        <dbReference type="SAM" id="MobiDB-lite"/>
    </source>
</evidence>
<dbReference type="PROSITE" id="PS51892">
    <property type="entry name" value="SUBTILASE"/>
    <property type="match status" value="1"/>
</dbReference>
<dbReference type="PANTHER" id="PTHR43806">
    <property type="entry name" value="PEPTIDASE S8"/>
    <property type="match status" value="1"/>
</dbReference>
<reference evidence="9 10" key="1">
    <citation type="submission" date="2021-06" db="EMBL/GenBank/DDBJ databases">
        <title>Complete genome of Haloferula helveola possessing various polysaccharide degrading enzymes.</title>
        <authorList>
            <person name="Takami H."/>
            <person name="Huang C."/>
            <person name="Hamasaki K."/>
        </authorList>
    </citation>
    <scope>NUCLEOTIDE SEQUENCE [LARGE SCALE GENOMIC DNA]</scope>
    <source>
        <strain evidence="9 10">CN-1</strain>
    </source>
</reference>
<evidence type="ECO:0000256" key="4">
    <source>
        <dbReference type="ARBA" id="ARBA00022825"/>
    </source>
</evidence>
<evidence type="ECO:0000256" key="1">
    <source>
        <dbReference type="ARBA" id="ARBA00011073"/>
    </source>
</evidence>
<evidence type="ECO:0000313" key="9">
    <source>
        <dbReference type="EMBL" id="BCX46131.1"/>
    </source>
</evidence>
<evidence type="ECO:0000256" key="3">
    <source>
        <dbReference type="ARBA" id="ARBA00022801"/>
    </source>
</evidence>
<evidence type="ECO:0000256" key="5">
    <source>
        <dbReference type="PROSITE-ProRule" id="PRU01240"/>
    </source>
</evidence>
<dbReference type="PANTHER" id="PTHR43806:SF11">
    <property type="entry name" value="CEREVISIN-RELATED"/>
    <property type="match status" value="1"/>
</dbReference>
<dbReference type="RefSeq" id="WP_338687499.1">
    <property type="nucleotide sequence ID" value="NZ_AP024702.1"/>
</dbReference>
<evidence type="ECO:0000259" key="8">
    <source>
        <dbReference type="Pfam" id="PF00082"/>
    </source>
</evidence>
<accession>A0ABN6GY38</accession>
<evidence type="ECO:0000256" key="2">
    <source>
        <dbReference type="ARBA" id="ARBA00022670"/>
    </source>
</evidence>
<dbReference type="PROSITE" id="PS00137">
    <property type="entry name" value="SUBTILASE_HIS"/>
    <property type="match status" value="1"/>
</dbReference>
<keyword evidence="4 5" id="KW-0720">Serine protease</keyword>
<dbReference type="InterPro" id="IPR022398">
    <property type="entry name" value="Peptidase_S8_His-AS"/>
</dbReference>
<dbReference type="Proteomes" id="UP001374893">
    <property type="component" value="Chromosome"/>
</dbReference>
<dbReference type="PROSITE" id="PS00138">
    <property type="entry name" value="SUBTILASE_SER"/>
    <property type="match status" value="1"/>
</dbReference>
<keyword evidence="2 5" id="KW-0645">Protease</keyword>
<feature type="region of interest" description="Disordered" evidence="7">
    <location>
        <begin position="27"/>
        <end position="70"/>
    </location>
</feature>
<dbReference type="InterPro" id="IPR015500">
    <property type="entry name" value="Peptidase_S8_subtilisin-rel"/>
</dbReference>
<dbReference type="Gene3D" id="3.40.50.200">
    <property type="entry name" value="Peptidase S8/S53 domain"/>
    <property type="match status" value="1"/>
</dbReference>
<dbReference type="EMBL" id="AP024702">
    <property type="protein sequence ID" value="BCX46131.1"/>
    <property type="molecule type" value="Genomic_DNA"/>
</dbReference>
<name>A0ABN6GY38_9BACT</name>
<sequence>MKGWKPWAALVAIVAIGLGVGRWIGNSATGTVDPELPPVTKLRAPKTERDSVIRTPKTSERPPSQPKFDREASELGALPGQRTITFRDAESMRRFLEAIAGKGIAVLGSIDALNTLRVGFLNADELAALLDGTEDTGFIFPVYVPGGGSIQDGAIGFGDQFLRWLGVEGETMGLGKGLKIAVLDTGIAANGQFTNKVISTNYVELPDNPADQNGHGTAVASLIASELGLAPDATLLSYRIADDGGSSDTFVLAQAIIAATDAGADLINISLGSMSRSAILENAVNYAAEAGVLIVASAGNDGFNRIAYPAGYDQVIGVGAVDAKGEHLLFSNSGDVSIVAPGLALTSAWPDDQTINFTGTSASSPVVTGAIAAVMTQFRVPAATAWQMLVDSANEAGPPGDDSSYGAGVLNVGRTFDSKTTGITDLALASNYVTTDAQGQTVLQVTVENRGTSRIINAPVSVTTPAGSTQLNVTTLSPGEIQTFNLPLTLGSEEIQIDSVVKVSGGGTDANPANNRRVDVVVPAEDP</sequence>
<dbReference type="Pfam" id="PF00082">
    <property type="entry name" value="Peptidase_S8"/>
    <property type="match status" value="1"/>
</dbReference>
<keyword evidence="3 5" id="KW-0378">Hydrolase</keyword>
<evidence type="ECO:0000256" key="6">
    <source>
        <dbReference type="RuleBase" id="RU003355"/>
    </source>
</evidence>
<keyword evidence="10" id="KW-1185">Reference proteome</keyword>
<dbReference type="InterPro" id="IPR023827">
    <property type="entry name" value="Peptidase_S8_Asp-AS"/>
</dbReference>
<dbReference type="PRINTS" id="PR00723">
    <property type="entry name" value="SUBTILISIN"/>
</dbReference>
<evidence type="ECO:0000313" key="10">
    <source>
        <dbReference type="Proteomes" id="UP001374893"/>
    </source>
</evidence>
<dbReference type="InterPro" id="IPR023828">
    <property type="entry name" value="Peptidase_S8_Ser-AS"/>
</dbReference>
<feature type="active site" description="Charge relay system" evidence="5">
    <location>
        <position position="215"/>
    </location>
</feature>
<protein>
    <submittedName>
        <fullName evidence="9">Peptidase S8 subtilisin</fullName>
    </submittedName>
</protein>
<organism evidence="9 10">
    <name type="scientific">Haloferula helveola</name>
    <dbReference type="NCBI Taxonomy" id="490095"/>
    <lineage>
        <taxon>Bacteria</taxon>
        <taxon>Pseudomonadati</taxon>
        <taxon>Verrucomicrobiota</taxon>
        <taxon>Verrucomicrobiia</taxon>
        <taxon>Verrucomicrobiales</taxon>
        <taxon>Verrucomicrobiaceae</taxon>
        <taxon>Haloferula</taxon>
    </lineage>
</organism>
<dbReference type="InterPro" id="IPR000209">
    <property type="entry name" value="Peptidase_S8/S53_dom"/>
</dbReference>
<dbReference type="InterPro" id="IPR050131">
    <property type="entry name" value="Peptidase_S8_subtilisin-like"/>
</dbReference>
<dbReference type="PROSITE" id="PS00136">
    <property type="entry name" value="SUBTILASE_ASP"/>
    <property type="match status" value="1"/>
</dbReference>
<dbReference type="InterPro" id="IPR036852">
    <property type="entry name" value="Peptidase_S8/S53_dom_sf"/>
</dbReference>
<comment type="similarity">
    <text evidence="1 5 6">Belongs to the peptidase S8 family.</text>
</comment>
<feature type="domain" description="Peptidase S8/S53" evidence="8">
    <location>
        <begin position="175"/>
        <end position="408"/>
    </location>
</feature>
<feature type="active site" description="Charge relay system" evidence="5">
    <location>
        <position position="361"/>
    </location>
</feature>
<gene>
    <name evidence="9" type="ORF">HAHE_00390</name>
</gene>
<proteinExistence type="inferred from homology"/>
<dbReference type="SUPFAM" id="SSF52743">
    <property type="entry name" value="Subtilisin-like"/>
    <property type="match status" value="1"/>
</dbReference>
<feature type="active site" description="Charge relay system" evidence="5">
    <location>
        <position position="184"/>
    </location>
</feature>